<dbReference type="PANTHER" id="PTHR30399:SF1">
    <property type="entry name" value="UTP PYROPHOSPHATASE"/>
    <property type="match status" value="1"/>
</dbReference>
<dbReference type="PANTHER" id="PTHR30399">
    <property type="entry name" value="UNCHARACTERIZED PROTEIN YGJP"/>
    <property type="match status" value="1"/>
</dbReference>
<proteinExistence type="predicted"/>
<evidence type="ECO:0000313" key="3">
    <source>
        <dbReference type="EMBL" id="SFK82159.1"/>
    </source>
</evidence>
<reference evidence="3 4" key="1">
    <citation type="submission" date="2016-10" db="EMBL/GenBank/DDBJ databases">
        <authorList>
            <person name="de Groot N.N."/>
        </authorList>
    </citation>
    <scope>NUCLEOTIDE SEQUENCE [LARGE SCALE GENOMIC DNA]</scope>
    <source>
        <strain evidence="3 4">NE2</strain>
    </source>
</reference>
<dbReference type="AlphaFoldDB" id="A0A1I4CPH4"/>
<dbReference type="STRING" id="1612308.SAMN05444581_1255"/>
<name>A0A1I4CPH4_9HYPH</name>
<organism evidence="3 4">
    <name type="scientific">Methylocapsa palsarum</name>
    <dbReference type="NCBI Taxonomy" id="1612308"/>
    <lineage>
        <taxon>Bacteria</taxon>
        <taxon>Pseudomonadati</taxon>
        <taxon>Pseudomonadota</taxon>
        <taxon>Alphaproteobacteria</taxon>
        <taxon>Hyphomicrobiales</taxon>
        <taxon>Beijerinckiaceae</taxon>
        <taxon>Methylocapsa</taxon>
    </lineage>
</organism>
<accession>A0A1I4CPH4</accession>
<dbReference type="Proteomes" id="UP000198755">
    <property type="component" value="Unassembled WGS sequence"/>
</dbReference>
<evidence type="ECO:0000313" key="4">
    <source>
        <dbReference type="Proteomes" id="UP000198755"/>
    </source>
</evidence>
<dbReference type="OrthoDB" id="9795402at2"/>
<sequence length="292" mass="32422">MPRLLRKDSPRSSDVSHFDVSHGGETYRIQIKRSAAARRFILRVRAATQDAVLTIPARAKLIDAKLFAERQAPWISSRLRQLPQRLHMGPGELAPLRGVPHRIDHRPAKRSVVWVQTVEESFGSSAEPLICVSSEACFVPRRVRDFLMREARRDLEAAVARHAAQLGVRVRKITLRDTTSRWGSCTSSGALNFSWRLIMAPPFVLDYLAAHEVAHLVHMNHSSAFWNAVRGLCKDVSAAESWLKTHGENLHWIGPRMNEPAGAAASPEAATGNGSVPYSMPSPLTHTPGTCR</sequence>
<dbReference type="InterPro" id="IPR053136">
    <property type="entry name" value="UTP_pyrophosphatase-like"/>
</dbReference>
<dbReference type="EMBL" id="FOSN01000025">
    <property type="protein sequence ID" value="SFK82159.1"/>
    <property type="molecule type" value="Genomic_DNA"/>
</dbReference>
<protein>
    <recommendedName>
        <fullName evidence="2">YgjP-like metallopeptidase domain-containing protein</fullName>
    </recommendedName>
</protein>
<feature type="region of interest" description="Disordered" evidence="1">
    <location>
        <begin position="258"/>
        <end position="292"/>
    </location>
</feature>
<evidence type="ECO:0000256" key="1">
    <source>
        <dbReference type="SAM" id="MobiDB-lite"/>
    </source>
</evidence>
<dbReference type="InterPro" id="IPR002725">
    <property type="entry name" value="YgjP-like_metallopeptidase"/>
</dbReference>
<feature type="compositionally biased region" description="Low complexity" evidence="1">
    <location>
        <begin position="259"/>
        <end position="270"/>
    </location>
</feature>
<gene>
    <name evidence="3" type="ORF">SAMN05444581_1255</name>
</gene>
<evidence type="ECO:0000259" key="2">
    <source>
        <dbReference type="Pfam" id="PF01863"/>
    </source>
</evidence>
<keyword evidence="4" id="KW-1185">Reference proteome</keyword>
<dbReference type="Pfam" id="PF01863">
    <property type="entry name" value="YgjP-like"/>
    <property type="match status" value="1"/>
</dbReference>
<feature type="domain" description="YgjP-like metallopeptidase" evidence="2">
    <location>
        <begin position="41"/>
        <end position="246"/>
    </location>
</feature>
<dbReference type="Gene3D" id="3.30.2010.10">
    <property type="entry name" value="Metalloproteases ('zincins'), catalytic domain"/>
    <property type="match status" value="1"/>
</dbReference>
<dbReference type="CDD" id="cd07344">
    <property type="entry name" value="M48_yhfN_like"/>
    <property type="match status" value="1"/>
</dbReference>
<feature type="compositionally biased region" description="Polar residues" evidence="1">
    <location>
        <begin position="272"/>
        <end position="292"/>
    </location>
</feature>